<evidence type="ECO:0000256" key="9">
    <source>
        <dbReference type="SAM" id="Coils"/>
    </source>
</evidence>
<evidence type="ECO:0000256" key="4">
    <source>
        <dbReference type="ARBA" id="ARBA00022753"/>
    </source>
</evidence>
<dbReference type="GO" id="GO:0042147">
    <property type="term" value="P:retrograde transport, endosome to Golgi"/>
    <property type="evidence" value="ECO:0007669"/>
    <property type="project" value="InterPro"/>
</dbReference>
<dbReference type="OrthoDB" id="289314at2759"/>
<evidence type="ECO:0000256" key="10">
    <source>
        <dbReference type="SAM" id="MobiDB-lite"/>
    </source>
</evidence>
<dbReference type="Pfam" id="PF00787">
    <property type="entry name" value="PX"/>
    <property type="match status" value="1"/>
</dbReference>
<keyword evidence="3" id="KW-0813">Transport</keyword>
<comment type="subcellular location">
    <subcellularLocation>
        <location evidence="1">Endosome membrane</location>
        <topology evidence="1">Peripheral membrane protein</topology>
    </subcellularLocation>
</comment>
<comment type="similarity">
    <text evidence="2">Belongs to the sorting nexin family.</text>
</comment>
<keyword evidence="13" id="KW-1185">Reference proteome</keyword>
<dbReference type="GO" id="GO:0005829">
    <property type="term" value="C:cytosol"/>
    <property type="evidence" value="ECO:0007669"/>
    <property type="project" value="GOC"/>
</dbReference>
<feature type="coiled-coil region" evidence="9">
    <location>
        <begin position="543"/>
        <end position="570"/>
    </location>
</feature>
<dbReference type="PANTHER" id="PTHR46979">
    <property type="entry name" value="SORTING NEXIN-41"/>
    <property type="match status" value="1"/>
</dbReference>
<feature type="domain" description="PX" evidence="11">
    <location>
        <begin position="108"/>
        <end position="225"/>
    </location>
</feature>
<evidence type="ECO:0000256" key="7">
    <source>
        <dbReference type="ARBA" id="ARBA00023121"/>
    </source>
</evidence>
<keyword evidence="8" id="KW-0472">Membrane</keyword>
<evidence type="ECO:0000256" key="6">
    <source>
        <dbReference type="ARBA" id="ARBA00023006"/>
    </source>
</evidence>
<keyword evidence="9" id="KW-0175">Coiled coil</keyword>
<dbReference type="CDD" id="cd06867">
    <property type="entry name" value="PX_SNX41_42"/>
    <property type="match status" value="1"/>
</dbReference>
<dbReference type="GO" id="GO:0010008">
    <property type="term" value="C:endosome membrane"/>
    <property type="evidence" value="ECO:0007669"/>
    <property type="project" value="UniProtKB-SubCell"/>
</dbReference>
<dbReference type="RefSeq" id="XP_031854565.1">
    <property type="nucleotide sequence ID" value="XM_031998674.1"/>
</dbReference>
<evidence type="ECO:0000256" key="1">
    <source>
        <dbReference type="ARBA" id="ARBA00004481"/>
    </source>
</evidence>
<dbReference type="GO" id="GO:0015031">
    <property type="term" value="P:protein transport"/>
    <property type="evidence" value="ECO:0007669"/>
    <property type="project" value="UniProtKB-KW"/>
</dbReference>
<dbReference type="PANTHER" id="PTHR46979:SF2">
    <property type="entry name" value="SORTING NEXIN-41"/>
    <property type="match status" value="1"/>
</dbReference>
<name>A0A5E8BZG1_9ASCO</name>
<dbReference type="GeneID" id="43582774"/>
<proteinExistence type="inferred from homology"/>
<feature type="region of interest" description="Disordered" evidence="10">
    <location>
        <begin position="1"/>
        <end position="51"/>
    </location>
</feature>
<feature type="compositionally biased region" description="Polar residues" evidence="10">
    <location>
        <begin position="432"/>
        <end position="441"/>
    </location>
</feature>
<evidence type="ECO:0000256" key="3">
    <source>
        <dbReference type="ARBA" id="ARBA00022448"/>
    </source>
</evidence>
<dbReference type="Gene3D" id="1.20.1270.60">
    <property type="entry name" value="Arfaptin homology (AH) domain/BAR domain"/>
    <property type="match status" value="2"/>
</dbReference>
<keyword evidence="7" id="KW-0446">Lipid-binding</keyword>
<accession>A0A5E8BZG1</accession>
<feature type="region of interest" description="Disordered" evidence="10">
    <location>
        <begin position="425"/>
        <end position="492"/>
    </location>
</feature>
<dbReference type="EMBL" id="CABVLU010000003">
    <property type="protein sequence ID" value="VVT54205.1"/>
    <property type="molecule type" value="Genomic_DNA"/>
</dbReference>
<evidence type="ECO:0000313" key="12">
    <source>
        <dbReference type="EMBL" id="VVT54205.1"/>
    </source>
</evidence>
<keyword evidence="4" id="KW-0967">Endosome</keyword>
<protein>
    <recommendedName>
        <fullName evidence="11">PX domain-containing protein</fullName>
    </recommendedName>
</protein>
<evidence type="ECO:0000313" key="13">
    <source>
        <dbReference type="Proteomes" id="UP000398389"/>
    </source>
</evidence>
<dbReference type="GO" id="GO:0006914">
    <property type="term" value="P:autophagy"/>
    <property type="evidence" value="ECO:0007669"/>
    <property type="project" value="UniProtKB-KW"/>
</dbReference>
<dbReference type="InterPro" id="IPR001683">
    <property type="entry name" value="PX_dom"/>
</dbReference>
<keyword evidence="5" id="KW-0653">Protein transport</keyword>
<gene>
    <name evidence="12" type="ORF">SAPINGB_P003959</name>
</gene>
<dbReference type="InterPro" id="IPR044106">
    <property type="entry name" value="PX_Snx41/Atg20"/>
</dbReference>
<dbReference type="Gene3D" id="3.30.1520.10">
    <property type="entry name" value="Phox-like domain"/>
    <property type="match status" value="1"/>
</dbReference>
<dbReference type="InterPro" id="IPR027267">
    <property type="entry name" value="AH/BAR_dom_sf"/>
</dbReference>
<evidence type="ECO:0000259" key="11">
    <source>
        <dbReference type="PROSITE" id="PS50195"/>
    </source>
</evidence>
<dbReference type="SMART" id="SM00312">
    <property type="entry name" value="PX"/>
    <property type="match status" value="1"/>
</dbReference>
<dbReference type="AlphaFoldDB" id="A0A5E8BZG1"/>
<dbReference type="Proteomes" id="UP000398389">
    <property type="component" value="Unassembled WGS sequence"/>
</dbReference>
<evidence type="ECO:0000256" key="8">
    <source>
        <dbReference type="ARBA" id="ARBA00023136"/>
    </source>
</evidence>
<feature type="compositionally biased region" description="Polar residues" evidence="10">
    <location>
        <begin position="18"/>
        <end position="42"/>
    </location>
</feature>
<evidence type="ECO:0000256" key="2">
    <source>
        <dbReference type="ARBA" id="ARBA00010883"/>
    </source>
</evidence>
<dbReference type="PROSITE" id="PS50195">
    <property type="entry name" value="PX"/>
    <property type="match status" value="1"/>
</dbReference>
<reference evidence="12 13" key="1">
    <citation type="submission" date="2019-09" db="EMBL/GenBank/DDBJ databases">
        <authorList>
            <person name="Brejova B."/>
        </authorList>
    </citation>
    <scope>NUCLEOTIDE SEQUENCE [LARGE SCALE GENOMIC DNA]</scope>
</reference>
<dbReference type="SUPFAM" id="SSF64268">
    <property type="entry name" value="PX domain"/>
    <property type="match status" value="1"/>
</dbReference>
<dbReference type="InterPro" id="IPR036871">
    <property type="entry name" value="PX_dom_sf"/>
</dbReference>
<dbReference type="GO" id="GO:0035091">
    <property type="term" value="F:phosphatidylinositol binding"/>
    <property type="evidence" value="ECO:0007669"/>
    <property type="project" value="InterPro"/>
</dbReference>
<feature type="compositionally biased region" description="Low complexity" evidence="10">
    <location>
        <begin position="449"/>
        <end position="469"/>
    </location>
</feature>
<dbReference type="InterPro" id="IPR051079">
    <property type="entry name" value="Sorting_Nexin_Autophagy"/>
</dbReference>
<keyword evidence="6" id="KW-0072">Autophagy</keyword>
<organism evidence="12 13">
    <name type="scientific">Magnusiomyces paraingens</name>
    <dbReference type="NCBI Taxonomy" id="2606893"/>
    <lineage>
        <taxon>Eukaryota</taxon>
        <taxon>Fungi</taxon>
        <taxon>Dikarya</taxon>
        <taxon>Ascomycota</taxon>
        <taxon>Saccharomycotina</taxon>
        <taxon>Dipodascomycetes</taxon>
        <taxon>Dipodascales</taxon>
        <taxon>Dipodascaceae</taxon>
        <taxon>Magnusiomyces</taxon>
    </lineage>
</organism>
<evidence type="ECO:0000256" key="5">
    <source>
        <dbReference type="ARBA" id="ARBA00022927"/>
    </source>
</evidence>
<sequence length="618" mass="67626">MSDFEDNNPFSGTDRRLSSSSGLTSNFASLSVNNPNSIGSSTRDAHESSNGALSSAIIDDDDADILGNPGFTDSVPDKKDTAETEVIDPNSPRVYSSRVELILFTDPNATITIVEAGKSREGSSRGFISYTIKINDLTVRRRYSEFESLRNTLVQLFPTLIIPPIPEKHTMSDYASSPTKAKEDTTIIEHRRRMLAVFLNRCKSMTQIKASSVFQRFLDPNSSWSEVLNSPPVSNLPKNVLKAPPLDPSKESIAHTYLPIPPSSAKLRTQEDPAFKEAEQNAKEYENVIVNGLEKANQRIMKRYSDEAKDLSSLGARFNAFSLEENGALATSIEMVGQAIDSSYIATGTLVEALSSSFSEPLGESAQFASVVRSVLKFRRQKALQLEMTADSLANKKVSLASLEKVEQEAQRIQAYLYKDSFGETNGAVEHSPTTSRVLTNDDNETLRNSISTGSNSSGGAANSGSAVSDTTPNLQPTVPPAPSNEESAAFPPTHADAVPVARPIWKQKSAGGGFKIPGIGKLNSAIHGIIDNDPETTRRNNISKIREQIAQLEEALAAAQTDVEEASGSVKADMERFQRTKEEDLRQMMRAYVQCHLEWAQNNLESWQRAKVEIEKI</sequence>